<dbReference type="Bgee" id="ENSNBRG00000005052">
    <property type="expression patterns" value="Expressed in mesonephros and 1 other cell type or tissue"/>
</dbReference>
<dbReference type="GO" id="GO:0006693">
    <property type="term" value="P:prostaglandin metabolic process"/>
    <property type="evidence" value="ECO:0007669"/>
    <property type="project" value="TreeGrafter"/>
</dbReference>
<dbReference type="InterPro" id="IPR045010">
    <property type="entry name" value="MDR_fam"/>
</dbReference>
<accession>A0A3Q4GSG8</accession>
<evidence type="ECO:0000259" key="3">
    <source>
        <dbReference type="Pfam" id="PF00107"/>
    </source>
</evidence>
<keyword evidence="2" id="KW-0560">Oxidoreductase</keyword>
<evidence type="ECO:0000256" key="1">
    <source>
        <dbReference type="ARBA" id="ARBA00011981"/>
    </source>
</evidence>
<dbReference type="InterPro" id="IPR011032">
    <property type="entry name" value="GroES-like_sf"/>
</dbReference>
<dbReference type="GeneTree" id="ENSGT00940000154810"/>
<dbReference type="Proteomes" id="UP000261580">
    <property type="component" value="Unassembled WGS sequence"/>
</dbReference>
<dbReference type="InterPro" id="IPR036291">
    <property type="entry name" value="NAD(P)-bd_dom_sf"/>
</dbReference>
<dbReference type="SUPFAM" id="SSF51735">
    <property type="entry name" value="NAD(P)-binding Rossmann-fold domains"/>
    <property type="match status" value="1"/>
</dbReference>
<dbReference type="PANTHER" id="PTHR43205">
    <property type="entry name" value="PROSTAGLANDIN REDUCTASE"/>
    <property type="match status" value="1"/>
</dbReference>
<evidence type="ECO:0000256" key="2">
    <source>
        <dbReference type="ARBA" id="ARBA00023002"/>
    </source>
</evidence>
<dbReference type="SUPFAM" id="SSF50129">
    <property type="entry name" value="GroES-like"/>
    <property type="match status" value="1"/>
</dbReference>
<dbReference type="FunFam" id="3.40.50.720:FF:000121">
    <property type="entry name" value="Prostaglandin reductase 2"/>
    <property type="match status" value="1"/>
</dbReference>
<feature type="domain" description="Alcohol dehydrogenase-like C-terminal" evidence="3">
    <location>
        <begin position="30"/>
        <end position="161"/>
    </location>
</feature>
<dbReference type="EC" id="1.3.1.48" evidence="1"/>
<dbReference type="AlphaFoldDB" id="A0A3Q4GSG8"/>
<dbReference type="Ensembl" id="ENSNBRT00000006639.1">
    <property type="protein sequence ID" value="ENSNBRP00000006447.1"/>
    <property type="gene ID" value="ENSNBRG00000005052.1"/>
</dbReference>
<reference evidence="4" key="1">
    <citation type="submission" date="2025-08" db="UniProtKB">
        <authorList>
            <consortium name="Ensembl"/>
        </authorList>
    </citation>
    <scope>IDENTIFICATION</scope>
</reference>
<dbReference type="InterPro" id="IPR013149">
    <property type="entry name" value="ADH-like_C"/>
</dbReference>
<protein>
    <recommendedName>
        <fullName evidence="1">15-oxoprostaglandin 13-reductase</fullName>
        <ecNumber evidence="1">1.3.1.48</ecNumber>
    </recommendedName>
</protein>
<dbReference type="Pfam" id="PF00107">
    <property type="entry name" value="ADH_zinc_N"/>
    <property type="match status" value="1"/>
</dbReference>
<dbReference type="Gene3D" id="3.40.50.720">
    <property type="entry name" value="NAD(P)-binding Rossmann-like Domain"/>
    <property type="match status" value="1"/>
</dbReference>
<dbReference type="PANTHER" id="PTHR43205:SF7">
    <property type="entry name" value="PROSTAGLANDIN REDUCTASE 1"/>
    <property type="match status" value="1"/>
</dbReference>
<evidence type="ECO:0000313" key="5">
    <source>
        <dbReference type="Proteomes" id="UP000261580"/>
    </source>
</evidence>
<name>A0A3Q4GSG8_NEOBR</name>
<dbReference type="GO" id="GO:0047522">
    <property type="term" value="F:15-oxoprostaglandin 13-reductase [NAD(P)+] activity"/>
    <property type="evidence" value="ECO:0007669"/>
    <property type="project" value="UniProtKB-EC"/>
</dbReference>
<organism evidence="4 5">
    <name type="scientific">Neolamprologus brichardi</name>
    <name type="common">Fairy cichlid</name>
    <name type="synonym">Lamprologus brichardi</name>
    <dbReference type="NCBI Taxonomy" id="32507"/>
    <lineage>
        <taxon>Eukaryota</taxon>
        <taxon>Metazoa</taxon>
        <taxon>Chordata</taxon>
        <taxon>Craniata</taxon>
        <taxon>Vertebrata</taxon>
        <taxon>Euteleostomi</taxon>
        <taxon>Actinopterygii</taxon>
        <taxon>Neopterygii</taxon>
        <taxon>Teleostei</taxon>
        <taxon>Neoteleostei</taxon>
        <taxon>Acanthomorphata</taxon>
        <taxon>Ovalentaria</taxon>
        <taxon>Cichlomorphae</taxon>
        <taxon>Cichliformes</taxon>
        <taxon>Cichlidae</taxon>
        <taxon>African cichlids</taxon>
        <taxon>Pseudocrenilabrinae</taxon>
        <taxon>Lamprologini</taxon>
        <taxon>Neolamprologus</taxon>
    </lineage>
</organism>
<sequence>MPGLTAVYGIEDVLGLQKGETLLVNAAAGAVGSVVGQIAKIKGCKVVGSAGSDAKVAYLKELGFDEVFNYKTVGSLEEALRKASPEGYDCFFENVGGPSSDVVLQQMKKFGRIAVCGSISTYNDSPYPYFTMIFKELKMEGFLQSRWEHKHPETLKRLLAWVKEGKLQCREHVTKGFENMPAAFMGMLQGENTGKAVVAV</sequence>
<evidence type="ECO:0000313" key="4">
    <source>
        <dbReference type="Ensembl" id="ENSNBRP00000006447.1"/>
    </source>
</evidence>
<keyword evidence="5" id="KW-1185">Reference proteome</keyword>
<proteinExistence type="predicted"/>
<reference evidence="4" key="2">
    <citation type="submission" date="2025-09" db="UniProtKB">
        <authorList>
            <consortium name="Ensembl"/>
        </authorList>
    </citation>
    <scope>IDENTIFICATION</scope>
</reference>